<keyword evidence="2" id="KW-0255">Endonuclease</keyword>
<organism evidence="7 8">
    <name type="scientific">Planococcus glaciei</name>
    <dbReference type="NCBI Taxonomy" id="459472"/>
    <lineage>
        <taxon>Bacteria</taxon>
        <taxon>Bacillati</taxon>
        <taxon>Bacillota</taxon>
        <taxon>Bacilli</taxon>
        <taxon>Bacillales</taxon>
        <taxon>Caryophanaceae</taxon>
        <taxon>Planococcus</taxon>
    </lineage>
</organism>
<dbReference type="PANTHER" id="PTHR12302">
    <property type="entry name" value="EBNA2 BINDING PROTEIN P100"/>
    <property type="match status" value="1"/>
</dbReference>
<dbReference type="CDD" id="cd00175">
    <property type="entry name" value="SNc"/>
    <property type="match status" value="1"/>
</dbReference>
<dbReference type="AlphaFoldDB" id="A0A7H8Q5R8"/>
<evidence type="ECO:0000256" key="1">
    <source>
        <dbReference type="ARBA" id="ARBA00022722"/>
    </source>
</evidence>
<dbReference type="Proteomes" id="UP000509222">
    <property type="component" value="Chromosome"/>
</dbReference>
<keyword evidence="5" id="KW-0732">Signal</keyword>
<dbReference type="InterPro" id="IPR016071">
    <property type="entry name" value="Staphylococal_nuclease_OB-fold"/>
</dbReference>
<sequence length="240" mass="26754">MKQITALLTALMLLTGCTALESTDTGGTTDQIDVEVTSVIDGDTIKIMYEGKEETVRYLLVDTPETNHPRLGKQPLGSEATAENKRLIESGDVSIEFDVGDRFDDYGRLLAYIYVDGESVQEQLLEAGFARVAYVYPPNTRYVDDFEKVEMEAKEAGLGIWEFENYSTDRGFNSDAYGKESNQSKSESPKGDCRIKGNINRNGNKIYHMPGEGSYEQTNPEEWFCSEQEAKDAGFRSIGS</sequence>
<protein>
    <submittedName>
        <fullName evidence="7">Thermonuclease family protein</fullName>
    </submittedName>
</protein>
<dbReference type="PROSITE" id="PS51257">
    <property type="entry name" value="PROKAR_LIPOPROTEIN"/>
    <property type="match status" value="1"/>
</dbReference>
<evidence type="ECO:0000256" key="2">
    <source>
        <dbReference type="ARBA" id="ARBA00022759"/>
    </source>
</evidence>
<reference evidence="8" key="1">
    <citation type="submission" date="2020-06" db="EMBL/GenBank/DDBJ databases">
        <title>Isolation of Planomicrobium glaciei.</title>
        <authorList>
            <person name="Malisova L."/>
            <person name="Safrankova R."/>
            <person name="Jakubu V."/>
            <person name="Spanelova P."/>
        </authorList>
    </citation>
    <scope>NUCLEOTIDE SEQUENCE [LARGE SCALE GENOMIC DNA]</scope>
    <source>
        <strain evidence="8">NRL-ATB46093</strain>
    </source>
</reference>
<dbReference type="GO" id="GO:0004519">
    <property type="term" value="F:endonuclease activity"/>
    <property type="evidence" value="ECO:0007669"/>
    <property type="project" value="UniProtKB-KW"/>
</dbReference>
<evidence type="ECO:0000256" key="5">
    <source>
        <dbReference type="SAM" id="SignalP"/>
    </source>
</evidence>
<proteinExistence type="predicted"/>
<keyword evidence="8" id="KW-1185">Reference proteome</keyword>
<evidence type="ECO:0000256" key="4">
    <source>
        <dbReference type="SAM" id="MobiDB-lite"/>
    </source>
</evidence>
<dbReference type="PROSITE" id="PS50830">
    <property type="entry name" value="TNASE_3"/>
    <property type="match status" value="1"/>
</dbReference>
<evidence type="ECO:0000259" key="6">
    <source>
        <dbReference type="PROSITE" id="PS50830"/>
    </source>
</evidence>
<dbReference type="PANTHER" id="PTHR12302:SF3">
    <property type="entry name" value="SERINE_THREONINE-PROTEIN KINASE 31"/>
    <property type="match status" value="1"/>
</dbReference>
<feature type="region of interest" description="Disordered" evidence="4">
    <location>
        <begin position="174"/>
        <end position="220"/>
    </location>
</feature>
<dbReference type="SUPFAM" id="SSF50199">
    <property type="entry name" value="Staphylococcal nuclease"/>
    <property type="match status" value="1"/>
</dbReference>
<gene>
    <name evidence="7" type="ORF">HF394_01110</name>
</gene>
<keyword evidence="1" id="KW-0540">Nuclease</keyword>
<dbReference type="RefSeq" id="WP_036807250.1">
    <property type="nucleotide sequence ID" value="NZ_CP051177.1"/>
</dbReference>
<dbReference type="Pfam" id="PF00565">
    <property type="entry name" value="SNase"/>
    <property type="match status" value="1"/>
</dbReference>
<evidence type="ECO:0000313" key="8">
    <source>
        <dbReference type="Proteomes" id="UP000509222"/>
    </source>
</evidence>
<evidence type="ECO:0000313" key="7">
    <source>
        <dbReference type="EMBL" id="QKX49284.1"/>
    </source>
</evidence>
<keyword evidence="3" id="KW-0378">Hydrolase</keyword>
<dbReference type="SMART" id="SM00318">
    <property type="entry name" value="SNc"/>
    <property type="match status" value="1"/>
</dbReference>
<dbReference type="GO" id="GO:0016787">
    <property type="term" value="F:hydrolase activity"/>
    <property type="evidence" value="ECO:0007669"/>
    <property type="project" value="UniProtKB-KW"/>
</dbReference>
<feature type="chain" id="PRO_5029020782" evidence="5">
    <location>
        <begin position="22"/>
        <end position="240"/>
    </location>
</feature>
<dbReference type="EMBL" id="CP051177">
    <property type="protein sequence ID" value="QKX49284.1"/>
    <property type="molecule type" value="Genomic_DNA"/>
</dbReference>
<dbReference type="InterPro" id="IPR035437">
    <property type="entry name" value="SNase_OB-fold_sf"/>
</dbReference>
<name>A0A7H8Q5R8_9BACL</name>
<feature type="signal peptide" evidence="5">
    <location>
        <begin position="1"/>
        <end position="21"/>
    </location>
</feature>
<feature type="domain" description="TNase-like" evidence="6">
    <location>
        <begin position="30"/>
        <end position="163"/>
    </location>
</feature>
<feature type="compositionally biased region" description="Low complexity" evidence="4">
    <location>
        <begin position="196"/>
        <end position="206"/>
    </location>
</feature>
<accession>A0A7H8Q5R8</accession>
<evidence type="ECO:0000256" key="3">
    <source>
        <dbReference type="ARBA" id="ARBA00022801"/>
    </source>
</evidence>
<dbReference type="Gene3D" id="2.40.50.90">
    <property type="match status" value="1"/>
</dbReference>